<comment type="caution">
    <text evidence="2">The sequence shown here is derived from an EMBL/GenBank/DDBJ whole genome shotgun (WGS) entry which is preliminary data.</text>
</comment>
<dbReference type="AlphaFoldDB" id="A0A9W6YU49"/>
<keyword evidence="3" id="KW-1185">Reference proteome</keyword>
<accession>A0A9W6YU49</accession>
<protein>
    <submittedName>
        <fullName evidence="2">Unnamed protein product</fullName>
    </submittedName>
</protein>
<gene>
    <name evidence="2" type="ORF">Amon01_000194500</name>
</gene>
<feature type="compositionally biased region" description="Polar residues" evidence="1">
    <location>
        <begin position="145"/>
        <end position="172"/>
    </location>
</feature>
<evidence type="ECO:0000313" key="2">
    <source>
        <dbReference type="EMBL" id="GMG21373.1"/>
    </source>
</evidence>
<dbReference type="EMBL" id="BSXU01000643">
    <property type="protein sequence ID" value="GMG21373.1"/>
    <property type="molecule type" value="Genomic_DNA"/>
</dbReference>
<feature type="region of interest" description="Disordered" evidence="1">
    <location>
        <begin position="125"/>
        <end position="172"/>
    </location>
</feature>
<dbReference type="OrthoDB" id="3993572at2759"/>
<evidence type="ECO:0000313" key="3">
    <source>
        <dbReference type="Proteomes" id="UP001165063"/>
    </source>
</evidence>
<reference evidence="2" key="1">
    <citation type="submission" date="2023-04" db="EMBL/GenBank/DDBJ databases">
        <title>Ambrosiozyma monospora NBRC 1965.</title>
        <authorList>
            <person name="Ichikawa N."/>
            <person name="Sato H."/>
            <person name="Tonouchi N."/>
        </authorList>
    </citation>
    <scope>NUCLEOTIDE SEQUENCE</scope>
    <source>
        <strain evidence="2">NBRC 1965</strain>
    </source>
</reference>
<proteinExistence type="predicted"/>
<evidence type="ECO:0000256" key="1">
    <source>
        <dbReference type="SAM" id="MobiDB-lite"/>
    </source>
</evidence>
<name>A0A9W6YU49_AMBMO</name>
<dbReference type="Proteomes" id="UP001165063">
    <property type="component" value="Unassembled WGS sequence"/>
</dbReference>
<organism evidence="2 3">
    <name type="scientific">Ambrosiozyma monospora</name>
    <name type="common">Yeast</name>
    <name type="synonym">Endomycopsis monosporus</name>
    <dbReference type="NCBI Taxonomy" id="43982"/>
    <lineage>
        <taxon>Eukaryota</taxon>
        <taxon>Fungi</taxon>
        <taxon>Dikarya</taxon>
        <taxon>Ascomycota</taxon>
        <taxon>Saccharomycotina</taxon>
        <taxon>Pichiomycetes</taxon>
        <taxon>Pichiales</taxon>
        <taxon>Pichiaceae</taxon>
        <taxon>Ambrosiozyma</taxon>
    </lineage>
</organism>
<feature type="region of interest" description="Disordered" evidence="1">
    <location>
        <begin position="1"/>
        <end position="30"/>
    </location>
</feature>
<sequence length="413" mass="46103">MIPGSPLPISGGEANSLPPSPTPQHGKRINNSRYTKYQQSQLIGDRKLQISKYYNIQKFPLAESQSEIALQSTSKTMNKPPCCRGCSSAVSANSGFGSGGGKIAIVAKLVSVAYVLKNLYEGDQKEEKPINESSNDDLMDKLPSAGSSSTTLCSNSGFTSSTPPPQRASSSRTKQLLSLSKLVTNYNYLETITLNHLEWIISTFDNFIILQNLFTSSTRFQKLQQKYANNKLVKLLQVIISQLSTFYTFVILIRLRRLILKLSKIKKLIQFVELECKLLSRSRSCSSHSRDNSEPLEIESLSSQVLNSSQAGSSLSSPKLTESQKSKLTLLYTVKLKTYLDILGYLNELLLNLTIIFPSGRGKKKFTFKLPKLLMQLVNIISWLTSAYRLCKDDEVESKEERDILKLSHTYGV</sequence>